<dbReference type="EMBL" id="KN822045">
    <property type="protein sequence ID" value="KIM62106.1"/>
    <property type="molecule type" value="Genomic_DNA"/>
</dbReference>
<reference evidence="3" key="2">
    <citation type="submission" date="2015-01" db="EMBL/GenBank/DDBJ databases">
        <title>Evolutionary Origins and Diversification of the Mycorrhizal Mutualists.</title>
        <authorList>
            <consortium name="DOE Joint Genome Institute"/>
            <consortium name="Mycorrhizal Genomics Consortium"/>
            <person name="Kohler A."/>
            <person name="Kuo A."/>
            <person name="Nagy L.G."/>
            <person name="Floudas D."/>
            <person name="Copeland A."/>
            <person name="Barry K.W."/>
            <person name="Cichocki N."/>
            <person name="Veneault-Fourrey C."/>
            <person name="LaButti K."/>
            <person name="Lindquist E.A."/>
            <person name="Lipzen A."/>
            <person name="Lundell T."/>
            <person name="Morin E."/>
            <person name="Murat C."/>
            <person name="Riley R."/>
            <person name="Ohm R."/>
            <person name="Sun H."/>
            <person name="Tunlid A."/>
            <person name="Henrissat B."/>
            <person name="Grigoriev I.V."/>
            <person name="Hibbett D.S."/>
            <person name="Martin F."/>
        </authorList>
    </citation>
    <scope>NUCLEOTIDE SEQUENCE [LARGE SCALE GENOMIC DNA]</scope>
    <source>
        <strain evidence="3">Foug A</strain>
    </source>
</reference>
<dbReference type="HOGENOM" id="CLU_2172573_0_0_1"/>
<sequence length="110" mass="12231">MAGAINDIFTKRSAIIPARIFKLPVSGVVDIPCPSCLECCPCVFRTACAQREEDANSQNMSLILSTFRHKLFKIILNHPYIYRISKPRKSPTPTLEHSARDGNGEKLKSG</sequence>
<dbReference type="AlphaFoldDB" id="A0A0C3E229"/>
<organism evidence="2 3">
    <name type="scientific">Scleroderma citrinum Foug A</name>
    <dbReference type="NCBI Taxonomy" id="1036808"/>
    <lineage>
        <taxon>Eukaryota</taxon>
        <taxon>Fungi</taxon>
        <taxon>Dikarya</taxon>
        <taxon>Basidiomycota</taxon>
        <taxon>Agaricomycotina</taxon>
        <taxon>Agaricomycetes</taxon>
        <taxon>Agaricomycetidae</taxon>
        <taxon>Boletales</taxon>
        <taxon>Sclerodermatineae</taxon>
        <taxon>Sclerodermataceae</taxon>
        <taxon>Scleroderma</taxon>
    </lineage>
</organism>
<keyword evidence="3" id="KW-1185">Reference proteome</keyword>
<evidence type="ECO:0000313" key="3">
    <source>
        <dbReference type="Proteomes" id="UP000053989"/>
    </source>
</evidence>
<evidence type="ECO:0000256" key="1">
    <source>
        <dbReference type="SAM" id="MobiDB-lite"/>
    </source>
</evidence>
<feature type="compositionally biased region" description="Basic and acidic residues" evidence="1">
    <location>
        <begin position="97"/>
        <end position="110"/>
    </location>
</feature>
<reference evidence="2 3" key="1">
    <citation type="submission" date="2014-04" db="EMBL/GenBank/DDBJ databases">
        <authorList>
            <consortium name="DOE Joint Genome Institute"/>
            <person name="Kuo A."/>
            <person name="Kohler A."/>
            <person name="Nagy L.G."/>
            <person name="Floudas D."/>
            <person name="Copeland A."/>
            <person name="Barry K.W."/>
            <person name="Cichocki N."/>
            <person name="Veneault-Fourrey C."/>
            <person name="LaButti K."/>
            <person name="Lindquist E.A."/>
            <person name="Lipzen A."/>
            <person name="Lundell T."/>
            <person name="Morin E."/>
            <person name="Murat C."/>
            <person name="Sun H."/>
            <person name="Tunlid A."/>
            <person name="Henrissat B."/>
            <person name="Grigoriev I.V."/>
            <person name="Hibbett D.S."/>
            <person name="Martin F."/>
            <person name="Nordberg H.P."/>
            <person name="Cantor M.N."/>
            <person name="Hua S.X."/>
        </authorList>
    </citation>
    <scope>NUCLEOTIDE SEQUENCE [LARGE SCALE GENOMIC DNA]</scope>
    <source>
        <strain evidence="2 3">Foug A</strain>
    </source>
</reference>
<feature type="region of interest" description="Disordered" evidence="1">
    <location>
        <begin position="85"/>
        <end position="110"/>
    </location>
</feature>
<evidence type="ECO:0000313" key="2">
    <source>
        <dbReference type="EMBL" id="KIM62106.1"/>
    </source>
</evidence>
<name>A0A0C3E229_9AGAM</name>
<protein>
    <submittedName>
        <fullName evidence="2">Uncharacterized protein</fullName>
    </submittedName>
</protein>
<proteinExistence type="predicted"/>
<dbReference type="Proteomes" id="UP000053989">
    <property type="component" value="Unassembled WGS sequence"/>
</dbReference>
<accession>A0A0C3E229</accession>
<dbReference type="InParanoid" id="A0A0C3E229"/>
<gene>
    <name evidence="2" type="ORF">SCLCIDRAFT_846521</name>
</gene>